<proteinExistence type="predicted"/>
<keyword evidence="4" id="KW-1185">Reference proteome</keyword>
<keyword evidence="1" id="KW-0472">Membrane</keyword>
<dbReference type="AlphaFoldDB" id="A0A852WEP2"/>
<reference evidence="3 4" key="1">
    <citation type="submission" date="2020-07" db="EMBL/GenBank/DDBJ databases">
        <title>Sequencing the genomes of 1000 actinobacteria strains.</title>
        <authorList>
            <person name="Klenk H.-P."/>
        </authorList>
    </citation>
    <scope>NUCLEOTIDE SEQUENCE [LARGE SCALE GENOMIC DNA]</scope>
    <source>
        <strain evidence="3 4">DSM 23987</strain>
    </source>
</reference>
<organism evidence="3 4">
    <name type="scientific">Pedococcus badiiscoriae</name>
    <dbReference type="NCBI Taxonomy" id="642776"/>
    <lineage>
        <taxon>Bacteria</taxon>
        <taxon>Bacillati</taxon>
        <taxon>Actinomycetota</taxon>
        <taxon>Actinomycetes</taxon>
        <taxon>Micrococcales</taxon>
        <taxon>Intrasporangiaceae</taxon>
        <taxon>Pedococcus</taxon>
    </lineage>
</organism>
<evidence type="ECO:0000259" key="2">
    <source>
        <dbReference type="Pfam" id="PF13400"/>
    </source>
</evidence>
<evidence type="ECO:0000313" key="4">
    <source>
        <dbReference type="Proteomes" id="UP000573599"/>
    </source>
</evidence>
<keyword evidence="1" id="KW-1133">Transmembrane helix</keyword>
<dbReference type="InterPro" id="IPR028087">
    <property type="entry name" value="Tad_N"/>
</dbReference>
<dbReference type="Proteomes" id="UP000573599">
    <property type="component" value="Unassembled WGS sequence"/>
</dbReference>
<dbReference type="Pfam" id="PF13400">
    <property type="entry name" value="Tad"/>
    <property type="match status" value="1"/>
</dbReference>
<evidence type="ECO:0000256" key="1">
    <source>
        <dbReference type="SAM" id="Phobius"/>
    </source>
</evidence>
<protein>
    <submittedName>
        <fullName evidence="3">Flp pilus assembly protein TadG</fullName>
    </submittedName>
</protein>
<feature type="transmembrane region" description="Helical" evidence="1">
    <location>
        <begin position="29"/>
        <end position="56"/>
    </location>
</feature>
<evidence type="ECO:0000313" key="3">
    <source>
        <dbReference type="EMBL" id="NYG07693.1"/>
    </source>
</evidence>
<comment type="caution">
    <text evidence="3">The sequence shown here is derived from an EMBL/GenBank/DDBJ whole genome shotgun (WGS) entry which is preliminary data.</text>
</comment>
<accession>A0A852WEP2</accession>
<sequence>MSARSRQGGLMALLSARIRGRLARGEEGYVAVTVAIMLTVLLGFCAFAVDVGNWYFTGQRAQRAADAAALAGVPFLPNDPTSAFAFAQSQATKNDFSNGGANTVTPSIDGRPTRLRVTINTTVTNQFGWLMGVPTTTVSRTAVADYAGPVPMGSPCNEYGQDPDAGSNKSANCNNTAAFWANVGSKNATKGSGDAFQNGVCAAGNDGCVSGVNADYDPNGYVYLVNITAPVTNLQIEAFDPAQVVVGDHCDAGNLSAAKNLGANAPPGITDASTRYAPNDGPWCTGDAIINGGNGLVKTQFTVYSPGANTWDPLSWPVACNKQFLPFNGDLSKALDKRQPNGTVFNYNGVADNFRRWVNLCSIPGTVPAGTYAVQVKTNGLGADGEGGHNRFGLRAYGSGSSDKDNISVAGFNKMAMYGNTPNGRTKFFLARVPSGAHGQLFNVRLFDIGDGAVSGSTIQVLPPSETGGTFPGCVGTGPSIGTGNLTDCTISVDSSYNGKWEKISVPIPQTYSCTDSSPTGCWVRLEFYYGSGSTPNDTTSWTANIEGDPVRLVQ</sequence>
<name>A0A852WEP2_9MICO</name>
<dbReference type="EMBL" id="JACCAB010000001">
    <property type="protein sequence ID" value="NYG07693.1"/>
    <property type="molecule type" value="Genomic_DNA"/>
</dbReference>
<dbReference type="RefSeq" id="WP_179422003.1">
    <property type="nucleotide sequence ID" value="NZ_JACCAB010000001.1"/>
</dbReference>
<keyword evidence="1" id="KW-0812">Transmembrane</keyword>
<feature type="domain" description="Putative Flp pilus-assembly TadG-like N-terminal" evidence="2">
    <location>
        <begin position="28"/>
        <end position="72"/>
    </location>
</feature>
<gene>
    <name evidence="3" type="ORF">BJ986_002180</name>
</gene>